<keyword evidence="3" id="KW-1185">Reference proteome</keyword>
<dbReference type="RefSeq" id="WP_207687051.1">
    <property type="nucleotide sequence ID" value="NZ_CP061799.1"/>
</dbReference>
<dbReference type="InterPro" id="IPR056091">
    <property type="entry name" value="DUF7674"/>
</dbReference>
<reference evidence="2" key="1">
    <citation type="journal article" date="2021" name="Microb. Physiol.">
        <title>Proteogenomic Insights into the Physiology of Marine, Sulfate-Reducing, Filamentous Desulfonema limicola and Desulfonema magnum.</title>
        <authorList>
            <person name="Schnaars V."/>
            <person name="Wohlbrand L."/>
            <person name="Scheve S."/>
            <person name="Hinrichs C."/>
            <person name="Reinhardt R."/>
            <person name="Rabus R."/>
        </authorList>
    </citation>
    <scope>NUCLEOTIDE SEQUENCE</scope>
    <source>
        <strain evidence="2">5ac10</strain>
    </source>
</reference>
<organism evidence="2 3">
    <name type="scientific">Desulfonema limicola</name>
    <dbReference type="NCBI Taxonomy" id="45656"/>
    <lineage>
        <taxon>Bacteria</taxon>
        <taxon>Pseudomonadati</taxon>
        <taxon>Thermodesulfobacteriota</taxon>
        <taxon>Desulfobacteria</taxon>
        <taxon>Desulfobacterales</taxon>
        <taxon>Desulfococcaceae</taxon>
        <taxon>Desulfonema</taxon>
    </lineage>
</organism>
<dbReference type="KEGG" id="dli:dnl_32810"/>
<evidence type="ECO:0000313" key="3">
    <source>
        <dbReference type="Proteomes" id="UP000663720"/>
    </source>
</evidence>
<dbReference type="Proteomes" id="UP000663720">
    <property type="component" value="Chromosome"/>
</dbReference>
<dbReference type="Pfam" id="PF24722">
    <property type="entry name" value="DUF7674"/>
    <property type="match status" value="1"/>
</dbReference>
<sequence>MPLLDIYCEIREKFPIITEKADLEHVRNWGDIDPDFAYSWFESLANALNNEMTRNVSPKKYEDIFRYLSISFSNGDKEVRNCIDAAFTENLFWKVEAVKAKPYWELLPNNLKDLYVSFHRKNPL</sequence>
<evidence type="ECO:0000259" key="1">
    <source>
        <dbReference type="Pfam" id="PF24722"/>
    </source>
</evidence>
<protein>
    <recommendedName>
        <fullName evidence="1">DUF7674 domain-containing protein</fullName>
    </recommendedName>
</protein>
<feature type="domain" description="DUF7674" evidence="1">
    <location>
        <begin position="9"/>
        <end position="118"/>
    </location>
</feature>
<dbReference type="AlphaFoldDB" id="A0A975B905"/>
<proteinExistence type="predicted"/>
<name>A0A975B905_9BACT</name>
<accession>A0A975B905</accession>
<evidence type="ECO:0000313" key="2">
    <source>
        <dbReference type="EMBL" id="QTA80964.1"/>
    </source>
</evidence>
<dbReference type="EMBL" id="CP061799">
    <property type="protein sequence ID" value="QTA80964.1"/>
    <property type="molecule type" value="Genomic_DNA"/>
</dbReference>
<gene>
    <name evidence="2" type="ORF">dnl_32810</name>
</gene>